<dbReference type="EMBL" id="JACHMB010000001">
    <property type="protein sequence ID" value="MBB5782362.1"/>
    <property type="molecule type" value="Genomic_DNA"/>
</dbReference>
<dbReference type="RefSeq" id="WP_246555321.1">
    <property type="nucleotide sequence ID" value="NZ_JACHMB010000001.1"/>
</dbReference>
<dbReference type="AlphaFoldDB" id="A0A7W9GEP9"/>
<reference evidence="1 2" key="1">
    <citation type="submission" date="2020-08" db="EMBL/GenBank/DDBJ databases">
        <title>Sequencing the genomes of 1000 actinobacteria strains.</title>
        <authorList>
            <person name="Klenk H.-P."/>
        </authorList>
    </citation>
    <scope>NUCLEOTIDE SEQUENCE [LARGE SCALE GENOMIC DNA]</scope>
    <source>
        <strain evidence="1 2">DSM 45507</strain>
    </source>
</reference>
<comment type="caution">
    <text evidence="1">The sequence shown here is derived from an EMBL/GenBank/DDBJ whole genome shotgun (WGS) entry which is preliminary data.</text>
</comment>
<evidence type="ECO:0000313" key="1">
    <source>
        <dbReference type="EMBL" id="MBB5782362.1"/>
    </source>
</evidence>
<dbReference type="Proteomes" id="UP000579153">
    <property type="component" value="Unassembled WGS sequence"/>
</dbReference>
<gene>
    <name evidence="1" type="ORF">HD596_009118</name>
</gene>
<proteinExistence type="predicted"/>
<protein>
    <submittedName>
        <fullName evidence="1">Uncharacterized protein</fullName>
    </submittedName>
</protein>
<name>A0A7W9GEP9_9ACTN</name>
<keyword evidence="2" id="KW-1185">Reference proteome</keyword>
<organism evidence="1 2">
    <name type="scientific">Nonomuraea jabiensis</name>
    <dbReference type="NCBI Taxonomy" id="882448"/>
    <lineage>
        <taxon>Bacteria</taxon>
        <taxon>Bacillati</taxon>
        <taxon>Actinomycetota</taxon>
        <taxon>Actinomycetes</taxon>
        <taxon>Streptosporangiales</taxon>
        <taxon>Streptosporangiaceae</taxon>
        <taxon>Nonomuraea</taxon>
    </lineage>
</organism>
<sequence>MGHTDGGVLLLKTYAHLMEKSEQRMRKVIDRALRAVRLHG</sequence>
<evidence type="ECO:0000313" key="2">
    <source>
        <dbReference type="Proteomes" id="UP000579153"/>
    </source>
</evidence>
<accession>A0A7W9GEP9</accession>